<dbReference type="Gene3D" id="3.40.50.10420">
    <property type="entry name" value="NagB/RpiA/CoA transferase-like"/>
    <property type="match status" value="1"/>
</dbReference>
<dbReference type="InterPro" id="IPR024185">
    <property type="entry name" value="FTHF_cligase-like_sf"/>
</dbReference>
<dbReference type="Pfam" id="PF01812">
    <property type="entry name" value="5-FTHF_cyc-lig"/>
    <property type="match status" value="1"/>
</dbReference>
<dbReference type="EC" id="6.3.3.2" evidence="4"/>
<dbReference type="InterPro" id="IPR002698">
    <property type="entry name" value="FTHF_cligase"/>
</dbReference>
<organism evidence="5 6">
    <name type="scientific">Polluticaenibacter yanchengensis</name>
    <dbReference type="NCBI Taxonomy" id="3014562"/>
    <lineage>
        <taxon>Bacteria</taxon>
        <taxon>Pseudomonadati</taxon>
        <taxon>Bacteroidota</taxon>
        <taxon>Chitinophagia</taxon>
        <taxon>Chitinophagales</taxon>
        <taxon>Chitinophagaceae</taxon>
        <taxon>Polluticaenibacter</taxon>
    </lineage>
</organism>
<dbReference type="PANTHER" id="PTHR23407">
    <property type="entry name" value="ATPASE INHIBITOR/5-FORMYLTETRAHYDROFOLATE CYCLO-LIGASE"/>
    <property type="match status" value="1"/>
</dbReference>
<comment type="catalytic activity">
    <reaction evidence="4">
        <text>(6S)-5-formyl-5,6,7,8-tetrahydrofolate + ATP = (6R)-5,10-methenyltetrahydrofolate + ADP + phosphate</text>
        <dbReference type="Rhea" id="RHEA:10488"/>
        <dbReference type="ChEBI" id="CHEBI:30616"/>
        <dbReference type="ChEBI" id="CHEBI:43474"/>
        <dbReference type="ChEBI" id="CHEBI:57455"/>
        <dbReference type="ChEBI" id="CHEBI:57457"/>
        <dbReference type="ChEBI" id="CHEBI:456216"/>
        <dbReference type="EC" id="6.3.3.2"/>
    </reaction>
</comment>
<accession>A0ABT4UMW4</accession>
<evidence type="ECO:0000313" key="6">
    <source>
        <dbReference type="Proteomes" id="UP001210231"/>
    </source>
</evidence>
<evidence type="ECO:0000256" key="4">
    <source>
        <dbReference type="RuleBase" id="RU361279"/>
    </source>
</evidence>
<evidence type="ECO:0000256" key="1">
    <source>
        <dbReference type="ARBA" id="ARBA00010638"/>
    </source>
</evidence>
<dbReference type="Proteomes" id="UP001210231">
    <property type="component" value="Unassembled WGS sequence"/>
</dbReference>
<comment type="caution">
    <text evidence="5">The sequence shown here is derived from an EMBL/GenBank/DDBJ whole genome shotgun (WGS) entry which is preliminary data.</text>
</comment>
<dbReference type="GO" id="GO:0030272">
    <property type="term" value="F:5-formyltetrahydrofolate cyclo-ligase activity"/>
    <property type="evidence" value="ECO:0007669"/>
    <property type="project" value="UniProtKB-EC"/>
</dbReference>
<dbReference type="PANTHER" id="PTHR23407:SF1">
    <property type="entry name" value="5-FORMYLTETRAHYDROFOLATE CYCLO-LIGASE"/>
    <property type="match status" value="1"/>
</dbReference>
<gene>
    <name evidence="5" type="ORF">O3P16_14980</name>
</gene>
<dbReference type="RefSeq" id="WP_407032448.1">
    <property type="nucleotide sequence ID" value="NZ_JAQGEF010000023.1"/>
</dbReference>
<dbReference type="PIRSF" id="PIRSF006806">
    <property type="entry name" value="FTHF_cligase"/>
    <property type="match status" value="1"/>
</dbReference>
<comment type="cofactor">
    <cofactor evidence="4">
        <name>Mg(2+)</name>
        <dbReference type="ChEBI" id="CHEBI:18420"/>
    </cofactor>
</comment>
<keyword evidence="6" id="KW-1185">Reference proteome</keyword>
<name>A0ABT4UMW4_9BACT</name>
<keyword evidence="4" id="KW-0460">Magnesium</keyword>
<dbReference type="SUPFAM" id="SSF100950">
    <property type="entry name" value="NagB/RpiA/CoA transferase-like"/>
    <property type="match status" value="1"/>
</dbReference>
<reference evidence="5 6" key="1">
    <citation type="submission" date="2022-12" db="EMBL/GenBank/DDBJ databases">
        <title>Chitinophagaceae gen. sp. nov., a new member of the family Chitinophagaceae, isolated from soil in a chemical factory.</title>
        <authorList>
            <person name="Ke Z."/>
        </authorList>
    </citation>
    <scope>NUCLEOTIDE SEQUENCE [LARGE SCALE GENOMIC DNA]</scope>
    <source>
        <strain evidence="5 6">LY-5</strain>
    </source>
</reference>
<keyword evidence="2 4" id="KW-0547">Nucleotide-binding</keyword>
<proteinExistence type="inferred from homology"/>
<dbReference type="EMBL" id="JAQGEF010000023">
    <property type="protein sequence ID" value="MDA3616118.1"/>
    <property type="molecule type" value="Genomic_DNA"/>
</dbReference>
<evidence type="ECO:0000313" key="5">
    <source>
        <dbReference type="EMBL" id="MDA3616118.1"/>
    </source>
</evidence>
<dbReference type="InterPro" id="IPR037171">
    <property type="entry name" value="NagB/RpiA_transferase-like"/>
</dbReference>
<protein>
    <recommendedName>
        <fullName evidence="4">5-formyltetrahydrofolate cyclo-ligase</fullName>
        <ecNumber evidence="4">6.3.3.2</ecNumber>
    </recommendedName>
</protein>
<keyword evidence="3 4" id="KW-0067">ATP-binding</keyword>
<sequence>MNKQALRQKYREKRLGIDKKDVVSMQNRIAQHLRRWPLPLNAIYLSFKSIQALNEIDISEIEKVITTAFGSKLFAYPKADFTDSSMTAYIDNELINWEVVKGIMQPVSGTVLNPEEIDVVLVPLLIFDEKGYRVGYGKGFYDRFLKHCRPDTLKIGFCLFEPEKKIDDVNGYDIPLDICVTPNRIYEFK</sequence>
<evidence type="ECO:0000256" key="3">
    <source>
        <dbReference type="ARBA" id="ARBA00022840"/>
    </source>
</evidence>
<keyword evidence="4" id="KW-0479">Metal-binding</keyword>
<comment type="similarity">
    <text evidence="1 4">Belongs to the 5-formyltetrahydrofolate cyclo-ligase family.</text>
</comment>
<evidence type="ECO:0000256" key="2">
    <source>
        <dbReference type="ARBA" id="ARBA00022741"/>
    </source>
</evidence>
<keyword evidence="5" id="KW-0436">Ligase</keyword>
<dbReference type="NCBIfam" id="TIGR02727">
    <property type="entry name" value="MTHFS_bact"/>
    <property type="match status" value="1"/>
</dbReference>